<dbReference type="InterPro" id="IPR036249">
    <property type="entry name" value="Thioredoxin-like_sf"/>
</dbReference>
<dbReference type="SUPFAM" id="SSF52833">
    <property type="entry name" value="Thioredoxin-like"/>
    <property type="match status" value="1"/>
</dbReference>
<evidence type="ECO:0000313" key="1">
    <source>
        <dbReference type="EMBL" id="CAB4788645.1"/>
    </source>
</evidence>
<gene>
    <name evidence="1" type="ORF">UFOPK2975_00393</name>
</gene>
<proteinExistence type="predicted"/>
<dbReference type="EMBL" id="CAFAAG010000017">
    <property type="protein sequence ID" value="CAB4788645.1"/>
    <property type="molecule type" value="Genomic_DNA"/>
</dbReference>
<organism evidence="1">
    <name type="scientific">freshwater metagenome</name>
    <dbReference type="NCBI Taxonomy" id="449393"/>
    <lineage>
        <taxon>unclassified sequences</taxon>
        <taxon>metagenomes</taxon>
        <taxon>ecological metagenomes</taxon>
    </lineage>
</organism>
<accession>A0A6J6WY33</accession>
<name>A0A6J6WY33_9ZZZZ</name>
<protein>
    <submittedName>
        <fullName evidence="1">Unannotated protein</fullName>
    </submittedName>
</protein>
<reference evidence="1" key="1">
    <citation type="submission" date="2020-05" db="EMBL/GenBank/DDBJ databases">
        <authorList>
            <person name="Chiriac C."/>
            <person name="Salcher M."/>
            <person name="Ghai R."/>
            <person name="Kavagutti S V."/>
        </authorList>
    </citation>
    <scope>NUCLEOTIDE SEQUENCE</scope>
</reference>
<dbReference type="Gene3D" id="3.40.30.10">
    <property type="entry name" value="Glutaredoxin"/>
    <property type="match status" value="1"/>
</dbReference>
<dbReference type="AlphaFoldDB" id="A0A6J6WY33"/>
<sequence>MKFFLAIVLRVKLAILLPTMTQLTVIDESGSHSFGQVGFGELGVSSDDFARATGWTLKAEGLCKDEICVPVRDTAAMSNGASIDVAEFARVTGRNMVIDASRNVVAMGEQASIRAAAMATLDAPNFTLPDINGNLVSLSDFANRKKLILAWSSW</sequence>